<dbReference type="AlphaFoldDB" id="E4YH48"/>
<feature type="compositionally biased region" description="Polar residues" evidence="1">
    <location>
        <begin position="181"/>
        <end position="198"/>
    </location>
</feature>
<accession>E4YH48</accession>
<feature type="region of interest" description="Disordered" evidence="1">
    <location>
        <begin position="181"/>
        <end position="503"/>
    </location>
</feature>
<organism evidence="2">
    <name type="scientific">Oikopleura dioica</name>
    <name type="common">Tunicate</name>
    <dbReference type="NCBI Taxonomy" id="34765"/>
    <lineage>
        <taxon>Eukaryota</taxon>
        <taxon>Metazoa</taxon>
        <taxon>Chordata</taxon>
        <taxon>Tunicata</taxon>
        <taxon>Appendicularia</taxon>
        <taxon>Copelata</taxon>
        <taxon>Oikopleuridae</taxon>
        <taxon>Oikopleura</taxon>
    </lineage>
</organism>
<name>E4YH48_OIKDI</name>
<dbReference type="Proteomes" id="UP000011014">
    <property type="component" value="Unassembled WGS sequence"/>
</dbReference>
<feature type="compositionally biased region" description="Basic and acidic residues" evidence="1">
    <location>
        <begin position="351"/>
        <end position="397"/>
    </location>
</feature>
<dbReference type="EMBL" id="FN654548">
    <property type="protein sequence ID" value="CBY34822.1"/>
    <property type="molecule type" value="Genomic_DNA"/>
</dbReference>
<gene>
    <name evidence="2" type="ORF">GSOID_T00024859001</name>
</gene>
<proteinExistence type="predicted"/>
<evidence type="ECO:0000313" key="2">
    <source>
        <dbReference type="EMBL" id="CBY34822.1"/>
    </source>
</evidence>
<feature type="compositionally biased region" description="Basic and acidic residues" evidence="1">
    <location>
        <begin position="119"/>
        <end position="135"/>
    </location>
</feature>
<feature type="compositionally biased region" description="Basic and acidic residues" evidence="1">
    <location>
        <begin position="251"/>
        <end position="272"/>
    </location>
</feature>
<feature type="compositionally biased region" description="Polar residues" evidence="1">
    <location>
        <begin position="304"/>
        <end position="324"/>
    </location>
</feature>
<feature type="compositionally biased region" description="Basic and acidic residues" evidence="1">
    <location>
        <begin position="145"/>
        <end position="157"/>
    </location>
</feature>
<protein>
    <submittedName>
        <fullName evidence="2">Uncharacterized protein</fullName>
    </submittedName>
</protein>
<reference evidence="2" key="1">
    <citation type="journal article" date="2010" name="Science">
        <title>Plasticity of animal genome architecture unmasked by rapid evolution of a pelagic tunicate.</title>
        <authorList>
            <person name="Denoeud F."/>
            <person name="Henriet S."/>
            <person name="Mungpakdee S."/>
            <person name="Aury J.M."/>
            <person name="Da Silva C."/>
            <person name="Brinkmann H."/>
            <person name="Mikhaleva J."/>
            <person name="Olsen L.C."/>
            <person name="Jubin C."/>
            <person name="Canestro C."/>
            <person name="Bouquet J.M."/>
            <person name="Danks G."/>
            <person name="Poulain J."/>
            <person name="Campsteijn C."/>
            <person name="Adamski M."/>
            <person name="Cross I."/>
            <person name="Yadetie F."/>
            <person name="Muffato M."/>
            <person name="Louis A."/>
            <person name="Butcher S."/>
            <person name="Tsagkogeorga G."/>
            <person name="Konrad A."/>
            <person name="Singh S."/>
            <person name="Jensen M.F."/>
            <person name="Cong E.H."/>
            <person name="Eikeseth-Otteraa H."/>
            <person name="Noel B."/>
            <person name="Anthouard V."/>
            <person name="Porcel B.M."/>
            <person name="Kachouri-Lafond R."/>
            <person name="Nishino A."/>
            <person name="Ugolini M."/>
            <person name="Chourrout P."/>
            <person name="Nishida H."/>
            <person name="Aasland R."/>
            <person name="Huzurbazar S."/>
            <person name="Westhof E."/>
            <person name="Delsuc F."/>
            <person name="Lehrach H."/>
            <person name="Reinhardt R."/>
            <person name="Weissenbach J."/>
            <person name="Roy S.W."/>
            <person name="Artiguenave F."/>
            <person name="Postlethwait J.H."/>
            <person name="Manak J.R."/>
            <person name="Thompson E.M."/>
            <person name="Jaillon O."/>
            <person name="Du Pasquier L."/>
            <person name="Boudinot P."/>
            <person name="Liberles D.A."/>
            <person name="Volff J.N."/>
            <person name="Philippe H."/>
            <person name="Lenhard B."/>
            <person name="Roest Crollius H."/>
            <person name="Wincker P."/>
            <person name="Chourrout D."/>
        </authorList>
    </citation>
    <scope>NUCLEOTIDE SEQUENCE [LARGE SCALE GENOMIC DNA]</scope>
</reference>
<sequence>MQREPTALPPTTFTICFTGTTHVRLDGIESRLKEALDSVVPELNLTRVGPPTITVQSRDEDFIPLSDYVPPPNTPIQESDQEPALSPTPPSECAQFNPADFPLPSDTDDLEQQFPENQEPEKVPIARDHFNHTRDELDEMFTSFDSHDPDAQNDKKGNKQCTDLTEKAMRFSVYDKLSALTTDNDKNSLGNLASPEQNHSSIRRSAHSSSDDNEEMTFVYEGSSTVQSEGKPKTSCLKKQKNSWSSDDDSRETRVEKKGNSLDIGDAKETKRQPCLKKSNSRGEDLSDQSRKSSLSSRGESNKAHGSSSTTTSRANYKSSFSDRNNNDRQRSSTGYNPGSHRGSSVFHRNGNRDDRFRRGSRESDRDDFRRRDQDRAGSGREFRPREKRNTSSEREVSVYNDANRFGEKDYASRRNEDRSFSRFRDGGFQKYDARPSRDEHISNHNRPHFADREHRSYGGQSYRREFRGEHCTRSGRGAFGQTPTDGHRRRRDRDSERNSDER</sequence>
<feature type="compositionally biased region" description="Basic and acidic residues" evidence="1">
    <location>
        <begin position="405"/>
        <end position="473"/>
    </location>
</feature>
<feature type="compositionally biased region" description="Basic and acidic residues" evidence="1">
    <location>
        <begin position="281"/>
        <end position="291"/>
    </location>
</feature>
<evidence type="ECO:0000256" key="1">
    <source>
        <dbReference type="SAM" id="MobiDB-lite"/>
    </source>
</evidence>
<feature type="region of interest" description="Disordered" evidence="1">
    <location>
        <begin position="66"/>
        <end position="159"/>
    </location>
</feature>
<feature type="compositionally biased region" description="Basic and acidic residues" evidence="1">
    <location>
        <begin position="493"/>
        <end position="503"/>
    </location>
</feature>